<dbReference type="AlphaFoldDB" id="A0A9E7STM6"/>
<dbReference type="KEGG" id="sawl:NGM29_12960"/>
<feature type="transmembrane region" description="Helical" evidence="1">
    <location>
        <begin position="7"/>
        <end position="23"/>
    </location>
</feature>
<keyword evidence="2" id="KW-0378">Hydrolase</keyword>
<accession>A0A9E7STM6</accession>
<dbReference type="Proteomes" id="UP001056855">
    <property type="component" value="Chromosome"/>
</dbReference>
<keyword evidence="1" id="KW-1133">Transmembrane helix</keyword>
<sequence>MYQLGHYGVALLLYAPVAIWLGLAGEEFVALLGAVICLSFSTLPDCDHSLPFVAHRGITHTIGFVLLVPAVVAGAAYATLEVTMGSPDPTVVGFVYGVTALSLGSHLLADALTPMGITPFWPLSSYHFSLRVTTAKNPIANYGLFALGVAASVLSIGVVTGGL</sequence>
<feature type="transmembrane region" description="Helical" evidence="1">
    <location>
        <begin position="139"/>
        <end position="159"/>
    </location>
</feature>
<evidence type="ECO:0000256" key="1">
    <source>
        <dbReference type="SAM" id="Phobius"/>
    </source>
</evidence>
<keyword evidence="1" id="KW-0812">Transmembrane</keyword>
<feature type="transmembrane region" description="Helical" evidence="1">
    <location>
        <begin position="90"/>
        <end position="109"/>
    </location>
</feature>
<proteinExistence type="predicted"/>
<dbReference type="GO" id="GO:0016787">
    <property type="term" value="F:hydrolase activity"/>
    <property type="evidence" value="ECO:0007669"/>
    <property type="project" value="UniProtKB-KW"/>
</dbReference>
<keyword evidence="1" id="KW-0472">Membrane</keyword>
<protein>
    <submittedName>
        <fullName evidence="2">Metal-dependent hydrolase</fullName>
    </submittedName>
</protein>
<organism evidence="2 3">
    <name type="scientific">Natronosalvus rutilus</name>
    <dbReference type="NCBI Taxonomy" id="2953753"/>
    <lineage>
        <taxon>Archaea</taxon>
        <taxon>Methanobacteriati</taxon>
        <taxon>Methanobacteriota</taxon>
        <taxon>Stenosarchaea group</taxon>
        <taxon>Halobacteria</taxon>
        <taxon>Halobacteriales</taxon>
        <taxon>Natrialbaceae</taxon>
        <taxon>Natronosalvus</taxon>
    </lineage>
</organism>
<dbReference type="Pfam" id="PF04307">
    <property type="entry name" value="YdjM"/>
    <property type="match status" value="1"/>
</dbReference>
<dbReference type="InterPro" id="IPR007404">
    <property type="entry name" value="YdjM-like"/>
</dbReference>
<evidence type="ECO:0000313" key="3">
    <source>
        <dbReference type="Proteomes" id="UP001056855"/>
    </source>
</evidence>
<reference evidence="2" key="1">
    <citation type="submission" date="2022-06" db="EMBL/GenBank/DDBJ databases">
        <title>Diverse halophilic archaea isolated from saline environments.</title>
        <authorList>
            <person name="Cui H.-L."/>
        </authorList>
    </citation>
    <scope>NUCLEOTIDE SEQUENCE</scope>
    <source>
        <strain evidence="2">WLHS1</strain>
    </source>
</reference>
<dbReference type="EMBL" id="CP100355">
    <property type="protein sequence ID" value="UTF52690.1"/>
    <property type="molecule type" value="Genomic_DNA"/>
</dbReference>
<dbReference type="RefSeq" id="WP_254156699.1">
    <property type="nucleotide sequence ID" value="NZ_CP100355.1"/>
</dbReference>
<gene>
    <name evidence="2" type="ORF">NGM29_12960</name>
</gene>
<dbReference type="GeneID" id="73290972"/>
<feature type="transmembrane region" description="Helical" evidence="1">
    <location>
        <begin position="58"/>
        <end position="78"/>
    </location>
</feature>
<name>A0A9E7STM6_9EURY</name>
<evidence type="ECO:0000313" key="2">
    <source>
        <dbReference type="EMBL" id="UTF52690.1"/>
    </source>
</evidence>
<keyword evidence="3" id="KW-1185">Reference proteome</keyword>